<name>A0A2V5IH56_9EURO</name>
<evidence type="ECO:0000313" key="3">
    <source>
        <dbReference type="Proteomes" id="UP000248817"/>
    </source>
</evidence>
<keyword evidence="3" id="KW-1185">Reference proteome</keyword>
<evidence type="ECO:0000256" key="1">
    <source>
        <dbReference type="SAM" id="MobiDB-lite"/>
    </source>
</evidence>
<organism evidence="2 3">
    <name type="scientific">Aspergillus indologenus CBS 114.80</name>
    <dbReference type="NCBI Taxonomy" id="1450541"/>
    <lineage>
        <taxon>Eukaryota</taxon>
        <taxon>Fungi</taxon>
        <taxon>Dikarya</taxon>
        <taxon>Ascomycota</taxon>
        <taxon>Pezizomycotina</taxon>
        <taxon>Eurotiomycetes</taxon>
        <taxon>Eurotiomycetidae</taxon>
        <taxon>Eurotiales</taxon>
        <taxon>Aspergillaceae</taxon>
        <taxon>Aspergillus</taxon>
        <taxon>Aspergillus subgen. Circumdati</taxon>
    </lineage>
</organism>
<sequence>MLSCYHITVQRSENLLEQLDCIFDIESPTILTFDEIYLLLSEIDDLEQDIRARHWIEERDDEDEESYHSNDDSDISIIGDDEKTDLPDLEDDAHREKERVIPGRASGSGTTVEMGEPQQGDRCQSVELDDWHSEDAPEQNYQQPVADHSHETEESAAEKASEAGADSEASTPAADSDDHESIGITKHECCEEEPCTECSILLKLENHRLALRTRAMELSRPSMRPLTILDLPDDLLLQIFEFFQDFRVNKNRIIWWTQDIPGYIGRNLHPVQAQIYRKTISDIRLVCHVFNDLASPLLCPILFVNLDQESLNRAVHLSRCPHVAKGILGIKVGLAFRVKDHETDCESFARHHHSILASELEVWKMKVKQLESSQSSHNPDAQHLVPSTALGLVEVNFYHMSLAMKPYIFTRKNDGIMIDKSLVGQLRATFRQAQKENIRKRSLQVQLVRSGSFVASLAACFARMPRAESVGFCDAAESPLPHRYALLDRYQFLEALCHPLRWDEIKIHLCNPLVPAKILFELPIAIQRAGKMIRNLHVGCFPSGDRFAMMPVQGPISRFSDQRLWADIRTTFQNLQVVTLNQPMDVDEDMSVPPSPLAANTTSHFKEYLKAMFLGSELEQVFVSLNGDGEVPGRFEGDELSVSPLLEGIQWQRLKVFQMTDTSLTENELAQWCNALGPHLEGLFLLRIVLIDGWWAPILDILREKVTESREYHGKEPHVHMHDLQGAEMGFADIPMWDEEVANDEDLELRAYHYVTGRADLKGENPCRKVLNKAL</sequence>
<proteinExistence type="predicted"/>
<feature type="compositionally biased region" description="Low complexity" evidence="1">
    <location>
        <begin position="162"/>
        <end position="171"/>
    </location>
</feature>
<evidence type="ECO:0000313" key="2">
    <source>
        <dbReference type="EMBL" id="PYI33504.1"/>
    </source>
</evidence>
<dbReference type="AlphaFoldDB" id="A0A2V5IH56"/>
<feature type="compositionally biased region" description="Basic and acidic residues" evidence="1">
    <location>
        <begin position="147"/>
        <end position="161"/>
    </location>
</feature>
<reference evidence="2 3" key="1">
    <citation type="submission" date="2018-02" db="EMBL/GenBank/DDBJ databases">
        <title>The genomes of Aspergillus section Nigri reveals drivers in fungal speciation.</title>
        <authorList>
            <consortium name="DOE Joint Genome Institute"/>
            <person name="Vesth T.C."/>
            <person name="Nybo J."/>
            <person name="Theobald S."/>
            <person name="Brandl J."/>
            <person name="Frisvad J.C."/>
            <person name="Nielsen K.F."/>
            <person name="Lyhne E.K."/>
            <person name="Kogle M.E."/>
            <person name="Kuo A."/>
            <person name="Riley R."/>
            <person name="Clum A."/>
            <person name="Nolan M."/>
            <person name="Lipzen A."/>
            <person name="Salamov A."/>
            <person name="Henrissat B."/>
            <person name="Wiebenga A."/>
            <person name="De vries R.P."/>
            <person name="Grigoriev I.V."/>
            <person name="Mortensen U.H."/>
            <person name="Andersen M.R."/>
            <person name="Baker S.E."/>
        </authorList>
    </citation>
    <scope>NUCLEOTIDE SEQUENCE [LARGE SCALE GENOMIC DNA]</scope>
    <source>
        <strain evidence="2 3">CBS 114.80</strain>
    </source>
</reference>
<dbReference type="EMBL" id="KZ825483">
    <property type="protein sequence ID" value="PYI33504.1"/>
    <property type="molecule type" value="Genomic_DNA"/>
</dbReference>
<gene>
    <name evidence="2" type="ORF">BP00DRAFT_444522</name>
</gene>
<dbReference type="Proteomes" id="UP000248817">
    <property type="component" value="Unassembled WGS sequence"/>
</dbReference>
<accession>A0A2V5IH56</accession>
<dbReference type="PROSITE" id="PS50007">
    <property type="entry name" value="PIPLC_X_DOMAIN"/>
    <property type="match status" value="1"/>
</dbReference>
<feature type="region of interest" description="Disordered" evidence="1">
    <location>
        <begin position="57"/>
        <end position="123"/>
    </location>
</feature>
<protein>
    <submittedName>
        <fullName evidence="2">Uncharacterized protein</fullName>
    </submittedName>
</protein>
<feature type="region of interest" description="Disordered" evidence="1">
    <location>
        <begin position="136"/>
        <end position="180"/>
    </location>
</feature>
<feature type="compositionally biased region" description="Basic and acidic residues" evidence="1">
    <location>
        <begin position="80"/>
        <end position="101"/>
    </location>
</feature>